<gene>
    <name evidence="1" type="ORF">PENCOP_c003G07617</name>
</gene>
<evidence type="ECO:0000313" key="1">
    <source>
        <dbReference type="EMBL" id="OQE43255.1"/>
    </source>
</evidence>
<name>A0A1V6UXX1_9EURO</name>
<comment type="caution">
    <text evidence="1">The sequence shown here is derived from an EMBL/GenBank/DDBJ whole genome shotgun (WGS) entry which is preliminary data.</text>
</comment>
<evidence type="ECO:0000313" key="2">
    <source>
        <dbReference type="Proteomes" id="UP000191500"/>
    </source>
</evidence>
<proteinExistence type="predicted"/>
<accession>A0A1V6UXX1</accession>
<reference evidence="2" key="1">
    <citation type="journal article" date="2017" name="Nat. Microbiol.">
        <title>Global analysis of biosynthetic gene clusters reveals vast potential of secondary metabolite production in Penicillium species.</title>
        <authorList>
            <person name="Nielsen J.C."/>
            <person name="Grijseels S."/>
            <person name="Prigent S."/>
            <person name="Ji B."/>
            <person name="Dainat J."/>
            <person name="Nielsen K.F."/>
            <person name="Frisvad J.C."/>
            <person name="Workman M."/>
            <person name="Nielsen J."/>
        </authorList>
    </citation>
    <scope>NUCLEOTIDE SEQUENCE [LARGE SCALE GENOMIC DNA]</scope>
    <source>
        <strain evidence="2">IBT 31321</strain>
    </source>
</reference>
<dbReference type="EMBL" id="MDDG01000003">
    <property type="protein sequence ID" value="OQE43255.1"/>
    <property type="molecule type" value="Genomic_DNA"/>
</dbReference>
<sequence>MLLHLAVHLCQRFAKFHLLKKIVFRAVGPFPWGLHVTWEAVQTQAASLTASFASCKERMIWGELIRQKSIQTYSHQDSVAFGKPVIKDSIEDLVESNIFRSACSAIMGSNAAWRGPRGIQR</sequence>
<organism evidence="1 2">
    <name type="scientific">Penicillium coprophilum</name>
    <dbReference type="NCBI Taxonomy" id="36646"/>
    <lineage>
        <taxon>Eukaryota</taxon>
        <taxon>Fungi</taxon>
        <taxon>Dikarya</taxon>
        <taxon>Ascomycota</taxon>
        <taxon>Pezizomycotina</taxon>
        <taxon>Eurotiomycetes</taxon>
        <taxon>Eurotiomycetidae</taxon>
        <taxon>Eurotiales</taxon>
        <taxon>Aspergillaceae</taxon>
        <taxon>Penicillium</taxon>
    </lineage>
</organism>
<keyword evidence="2" id="KW-1185">Reference proteome</keyword>
<dbReference type="Proteomes" id="UP000191500">
    <property type="component" value="Unassembled WGS sequence"/>
</dbReference>
<dbReference type="AlphaFoldDB" id="A0A1V6UXX1"/>
<protein>
    <submittedName>
        <fullName evidence="1">Uncharacterized protein</fullName>
    </submittedName>
</protein>